<dbReference type="InterPro" id="IPR039421">
    <property type="entry name" value="Type_1_exporter"/>
</dbReference>
<keyword evidence="3" id="KW-0547">Nucleotide-binding</keyword>
<evidence type="ECO:0000256" key="3">
    <source>
        <dbReference type="ARBA" id="ARBA00022741"/>
    </source>
</evidence>
<dbReference type="SMART" id="SM00382">
    <property type="entry name" value="AAA"/>
    <property type="match status" value="1"/>
</dbReference>
<dbReference type="InterPro" id="IPR017871">
    <property type="entry name" value="ABC_transporter-like_CS"/>
</dbReference>
<dbReference type="PROSITE" id="PS00211">
    <property type="entry name" value="ABC_TRANSPORTER_1"/>
    <property type="match status" value="1"/>
</dbReference>
<protein>
    <submittedName>
        <fullName evidence="10">ABC transporter ATP-binding protein/permease</fullName>
    </submittedName>
</protein>
<keyword evidence="6 7" id="KW-0472">Membrane</keyword>
<proteinExistence type="predicted"/>
<dbReference type="PANTHER" id="PTHR43394">
    <property type="entry name" value="ATP-DEPENDENT PERMEASE MDL1, MITOCHONDRIAL"/>
    <property type="match status" value="1"/>
</dbReference>
<feature type="transmembrane region" description="Helical" evidence="7">
    <location>
        <begin position="260"/>
        <end position="279"/>
    </location>
</feature>
<dbReference type="PROSITE" id="PS50893">
    <property type="entry name" value="ABC_TRANSPORTER_2"/>
    <property type="match status" value="1"/>
</dbReference>
<dbReference type="Gene3D" id="3.40.50.300">
    <property type="entry name" value="P-loop containing nucleotide triphosphate hydrolases"/>
    <property type="match status" value="1"/>
</dbReference>
<dbReference type="SUPFAM" id="SSF90123">
    <property type="entry name" value="ABC transporter transmembrane region"/>
    <property type="match status" value="1"/>
</dbReference>
<evidence type="ECO:0000256" key="5">
    <source>
        <dbReference type="ARBA" id="ARBA00022989"/>
    </source>
</evidence>
<dbReference type="InterPro" id="IPR027417">
    <property type="entry name" value="P-loop_NTPase"/>
</dbReference>
<feature type="domain" description="ABC transmembrane type-1" evidence="9">
    <location>
        <begin position="22"/>
        <end position="314"/>
    </location>
</feature>
<evidence type="ECO:0000256" key="1">
    <source>
        <dbReference type="ARBA" id="ARBA00004651"/>
    </source>
</evidence>
<dbReference type="EMBL" id="CP094669">
    <property type="protein sequence ID" value="UOG76070.1"/>
    <property type="molecule type" value="Genomic_DNA"/>
</dbReference>
<dbReference type="RefSeq" id="WP_243800668.1">
    <property type="nucleotide sequence ID" value="NZ_CP094669.1"/>
</dbReference>
<accession>A0ABY4D0N1</accession>
<evidence type="ECO:0000259" key="8">
    <source>
        <dbReference type="PROSITE" id="PS50893"/>
    </source>
</evidence>
<dbReference type="Proteomes" id="UP000831113">
    <property type="component" value="Chromosome"/>
</dbReference>
<dbReference type="PROSITE" id="PS50929">
    <property type="entry name" value="ABC_TM1F"/>
    <property type="match status" value="1"/>
</dbReference>
<evidence type="ECO:0000259" key="9">
    <source>
        <dbReference type="PROSITE" id="PS50929"/>
    </source>
</evidence>
<keyword evidence="4 10" id="KW-0067">ATP-binding</keyword>
<evidence type="ECO:0000256" key="2">
    <source>
        <dbReference type="ARBA" id="ARBA00022692"/>
    </source>
</evidence>
<dbReference type="InterPro" id="IPR011527">
    <property type="entry name" value="ABC1_TM_dom"/>
</dbReference>
<dbReference type="SUPFAM" id="SSF52540">
    <property type="entry name" value="P-loop containing nucleoside triphosphate hydrolases"/>
    <property type="match status" value="1"/>
</dbReference>
<comment type="subcellular location">
    <subcellularLocation>
        <location evidence="1">Cell membrane</location>
        <topology evidence="1">Multi-pass membrane protein</topology>
    </subcellularLocation>
</comment>
<feature type="transmembrane region" description="Helical" evidence="7">
    <location>
        <begin position="142"/>
        <end position="163"/>
    </location>
</feature>
<keyword evidence="11" id="KW-1185">Reference proteome</keyword>
<gene>
    <name evidence="10" type="ORF">MTX78_05575</name>
</gene>
<reference evidence="10 11" key="1">
    <citation type="submission" date="2022-03" db="EMBL/GenBank/DDBJ databases">
        <title>Hymenobactersp. isolated from the air.</title>
        <authorList>
            <person name="Won M."/>
            <person name="Kwon S.-W."/>
        </authorList>
    </citation>
    <scope>NUCLEOTIDE SEQUENCE [LARGE SCALE GENOMIC DNA]</scope>
    <source>
        <strain evidence="10 11">KACC 21982</strain>
    </source>
</reference>
<dbReference type="CDD" id="cd07346">
    <property type="entry name" value="ABC_6TM_exporters"/>
    <property type="match status" value="1"/>
</dbReference>
<dbReference type="PANTHER" id="PTHR43394:SF1">
    <property type="entry name" value="ATP-BINDING CASSETTE SUB-FAMILY B MEMBER 10, MITOCHONDRIAL"/>
    <property type="match status" value="1"/>
</dbReference>
<dbReference type="GO" id="GO:0005524">
    <property type="term" value="F:ATP binding"/>
    <property type="evidence" value="ECO:0007669"/>
    <property type="project" value="UniProtKB-KW"/>
</dbReference>
<feature type="transmembrane region" description="Helical" evidence="7">
    <location>
        <begin position="169"/>
        <end position="187"/>
    </location>
</feature>
<dbReference type="InterPro" id="IPR003593">
    <property type="entry name" value="AAA+_ATPase"/>
</dbReference>
<organism evidence="10 11">
    <name type="scientific">Hymenobacter tibetensis</name>
    <dbReference type="NCBI Taxonomy" id="497967"/>
    <lineage>
        <taxon>Bacteria</taxon>
        <taxon>Pseudomonadati</taxon>
        <taxon>Bacteroidota</taxon>
        <taxon>Cytophagia</taxon>
        <taxon>Cytophagales</taxon>
        <taxon>Hymenobacteraceae</taxon>
        <taxon>Hymenobacter</taxon>
    </lineage>
</organism>
<keyword evidence="5 7" id="KW-1133">Transmembrane helix</keyword>
<evidence type="ECO:0000256" key="6">
    <source>
        <dbReference type="ARBA" id="ARBA00023136"/>
    </source>
</evidence>
<evidence type="ECO:0000256" key="4">
    <source>
        <dbReference type="ARBA" id="ARBA00022840"/>
    </source>
</evidence>
<name>A0ABY4D0N1_9BACT</name>
<evidence type="ECO:0000256" key="7">
    <source>
        <dbReference type="SAM" id="Phobius"/>
    </source>
</evidence>
<sequence length="603" mass="67582">MSLWEIIKRLYPYVRPYRPLVIGTLLLTLIGSLAAQVNPFVLRYTVDTVQGLLNQNKGLVEGANLLLLVSGLLLGKEIINTFIQFGQKFYGEKIRINVSSTLSQDAVRKILSYQLGFYSDNGNQTGKLQTRIDRGVESLMKLVQNFFIDILPLFANSIVALIIMFTANMYVGLVAVCIMPLYFWISYRQADKLNGTRRALRGLREAKSQGLVNLIDSAVVIKSFVREDYEQQKQAGVQQQLQDAQLQTRKTNFLFDGLKTFTEQVGVVLIIILTAYLVLDRQISIGAIMFHILLFNNVSAPIRQLHRIYDEMNDALTYSEGFFDILDAQDAVEPTGQLQPDHLRGTFEICNVDFTYPSGTQALHDVCLTIEAGKTSALVGLSGAGKSTIINLLCKFYQPDHGKMLLDGKPLADYDTHALRQQIGLVLQKNHIFKGTIEENIRYGVMDATFEQIQAAAKQAYLHEQIMQLPKHYEADAQQLSGGQQQRIAIARLFLKNPPIIFLDEPTASLDAIATEQIKNSLDAIKQGRTVVIISHSLAQIVDADCIYVMKEGRMVESGTHEQLYDLRGTYREIFDASARSLNIEKLARVMVDDEDEVGDTAA</sequence>
<evidence type="ECO:0000313" key="11">
    <source>
        <dbReference type="Proteomes" id="UP000831113"/>
    </source>
</evidence>
<dbReference type="Gene3D" id="1.20.1560.10">
    <property type="entry name" value="ABC transporter type 1, transmembrane domain"/>
    <property type="match status" value="1"/>
</dbReference>
<dbReference type="InterPro" id="IPR003439">
    <property type="entry name" value="ABC_transporter-like_ATP-bd"/>
</dbReference>
<evidence type="ECO:0000313" key="10">
    <source>
        <dbReference type="EMBL" id="UOG76070.1"/>
    </source>
</evidence>
<keyword evidence="2 7" id="KW-0812">Transmembrane</keyword>
<dbReference type="Pfam" id="PF00005">
    <property type="entry name" value="ABC_tran"/>
    <property type="match status" value="1"/>
</dbReference>
<dbReference type="InterPro" id="IPR036640">
    <property type="entry name" value="ABC1_TM_sf"/>
</dbReference>
<feature type="domain" description="ABC transporter" evidence="8">
    <location>
        <begin position="347"/>
        <end position="577"/>
    </location>
</feature>
<dbReference type="Pfam" id="PF00664">
    <property type="entry name" value="ABC_membrane"/>
    <property type="match status" value="1"/>
</dbReference>